<dbReference type="InterPro" id="IPR001173">
    <property type="entry name" value="Glyco_trans_2-like"/>
</dbReference>
<dbReference type="InterPro" id="IPR029044">
    <property type="entry name" value="Nucleotide-diphossugar_trans"/>
</dbReference>
<dbReference type="CDD" id="cd04179">
    <property type="entry name" value="DPM_DPG-synthase_like"/>
    <property type="match status" value="1"/>
</dbReference>
<dbReference type="SUPFAM" id="SSF53448">
    <property type="entry name" value="Nucleotide-diphospho-sugar transferases"/>
    <property type="match status" value="1"/>
</dbReference>
<name>A0ABV6FZ65_9GAMM</name>
<dbReference type="Proteomes" id="UP001589814">
    <property type="component" value="Unassembled WGS sequence"/>
</dbReference>
<dbReference type="RefSeq" id="WP_019951255.1">
    <property type="nucleotide sequence ID" value="NZ_JBHLVX010000005.1"/>
</dbReference>
<gene>
    <name evidence="2" type="ORF">ACFFHW_01520</name>
</gene>
<reference evidence="2 3" key="1">
    <citation type="submission" date="2024-09" db="EMBL/GenBank/DDBJ databases">
        <authorList>
            <person name="Sun Q."/>
            <person name="Mori K."/>
        </authorList>
    </citation>
    <scope>NUCLEOTIDE SEQUENCE [LARGE SCALE GENOMIC DNA]</scope>
    <source>
        <strain evidence="2 3">CCM 7415</strain>
    </source>
</reference>
<comment type="caution">
    <text evidence="2">The sequence shown here is derived from an EMBL/GenBank/DDBJ whole genome shotgun (WGS) entry which is preliminary data.</text>
</comment>
<feature type="domain" description="Glycosyltransferase 2-like" evidence="1">
    <location>
        <begin position="13"/>
        <end position="137"/>
    </location>
</feature>
<dbReference type="PANTHER" id="PTHR10859:SF91">
    <property type="entry name" value="DOLICHYL-PHOSPHATE BETA-GLUCOSYLTRANSFERASE"/>
    <property type="match status" value="1"/>
</dbReference>
<protein>
    <submittedName>
        <fullName evidence="2">Glycosyltransferase family 2 protein</fullName>
    </submittedName>
</protein>
<keyword evidence="3" id="KW-1185">Reference proteome</keyword>
<evidence type="ECO:0000313" key="3">
    <source>
        <dbReference type="Proteomes" id="UP001589814"/>
    </source>
</evidence>
<sequence>MSEQHPHDAFRPCVLIPVYNHEHAVAATCQALREALGLPILLVDDGSDRECAGVLDALTAEDDVRLLRLAHNGGKGRAVREGLSHAAALGYSHALQVDADGQHDSASLAPFIDAGRRHPTCLMIGYPRFDHSVPWLRFASRYITHLWVWGNTLSIRLRDTMCGVRLYPLAAINALLARHACGDRMEFDTEVLVRWFWQGGAVDNLPVRVRYPVDGVSHFRLLRDNLLMARMHLRLTAGMLRRLPSLLARRSATPAGEEQR</sequence>
<evidence type="ECO:0000313" key="2">
    <source>
        <dbReference type="EMBL" id="MFC0266685.1"/>
    </source>
</evidence>
<dbReference type="Gene3D" id="3.90.550.10">
    <property type="entry name" value="Spore Coat Polysaccharide Biosynthesis Protein SpsA, Chain A"/>
    <property type="match status" value="1"/>
</dbReference>
<dbReference type="EMBL" id="JBHLVX010000005">
    <property type="protein sequence ID" value="MFC0266685.1"/>
    <property type="molecule type" value="Genomic_DNA"/>
</dbReference>
<evidence type="ECO:0000259" key="1">
    <source>
        <dbReference type="Pfam" id="PF00535"/>
    </source>
</evidence>
<organism evidence="2 3">
    <name type="scientific">Kushneria aurantia</name>
    <dbReference type="NCBI Taxonomy" id="504092"/>
    <lineage>
        <taxon>Bacteria</taxon>
        <taxon>Pseudomonadati</taxon>
        <taxon>Pseudomonadota</taxon>
        <taxon>Gammaproteobacteria</taxon>
        <taxon>Oceanospirillales</taxon>
        <taxon>Halomonadaceae</taxon>
        <taxon>Kushneria</taxon>
    </lineage>
</organism>
<dbReference type="Pfam" id="PF00535">
    <property type="entry name" value="Glycos_transf_2"/>
    <property type="match status" value="1"/>
</dbReference>
<proteinExistence type="predicted"/>
<dbReference type="PANTHER" id="PTHR10859">
    <property type="entry name" value="GLYCOSYL TRANSFERASE"/>
    <property type="match status" value="1"/>
</dbReference>
<accession>A0ABV6FZ65</accession>